<evidence type="ECO:0000256" key="1">
    <source>
        <dbReference type="SAM" id="MobiDB-lite"/>
    </source>
</evidence>
<dbReference type="EMBL" id="WIGO01000180">
    <property type="protein sequence ID" value="KAF6825092.1"/>
    <property type="molecule type" value="Genomic_DNA"/>
</dbReference>
<dbReference type="AlphaFoldDB" id="A0A8H6N9A2"/>
<sequence>MSRLLLENSNKATNPETPADGKQASNPTIDLDIDTSQIIWSTPRKSVELKDQVAVYSSLQDVDKPTSRLLFKKITKAFDEKVSQLATAAIRIEGLEARLEAAKPRKRRKVKMSPNSKFADIEAIHKAQLESGDIEAVEVESDASSEPEIIQECIVCK</sequence>
<feature type="compositionally biased region" description="Polar residues" evidence="1">
    <location>
        <begin position="7"/>
        <end position="16"/>
    </location>
</feature>
<evidence type="ECO:0000313" key="2">
    <source>
        <dbReference type="EMBL" id="KAF6825092.1"/>
    </source>
</evidence>
<proteinExistence type="predicted"/>
<comment type="caution">
    <text evidence="2">The sequence shown here is derived from an EMBL/GenBank/DDBJ whole genome shotgun (WGS) entry which is preliminary data.</text>
</comment>
<feature type="region of interest" description="Disordered" evidence="1">
    <location>
        <begin position="1"/>
        <end position="28"/>
    </location>
</feature>
<name>A0A8H6N9A2_9PEZI</name>
<gene>
    <name evidence="2" type="ORF">CPLU01_10460</name>
</gene>
<dbReference type="Proteomes" id="UP000654918">
    <property type="component" value="Unassembled WGS sequence"/>
</dbReference>
<keyword evidence="3" id="KW-1185">Reference proteome</keyword>
<protein>
    <submittedName>
        <fullName evidence="2">Transposase</fullName>
    </submittedName>
</protein>
<reference evidence="2" key="1">
    <citation type="journal article" date="2020" name="Phytopathology">
        <title>Genome Sequence Resources of Colletotrichum truncatum, C. plurivorum, C. musicola, and C. sojae: Four Species Pathogenic to Soybean (Glycine max).</title>
        <authorList>
            <person name="Rogerio F."/>
            <person name="Boufleur T.R."/>
            <person name="Ciampi-Guillardi M."/>
            <person name="Sukno S.A."/>
            <person name="Thon M.R."/>
            <person name="Massola Junior N.S."/>
            <person name="Baroncelli R."/>
        </authorList>
    </citation>
    <scope>NUCLEOTIDE SEQUENCE</scope>
    <source>
        <strain evidence="2">LFN00145</strain>
    </source>
</reference>
<accession>A0A8H6N9A2</accession>
<evidence type="ECO:0000313" key="3">
    <source>
        <dbReference type="Proteomes" id="UP000654918"/>
    </source>
</evidence>
<organism evidence="2 3">
    <name type="scientific">Colletotrichum plurivorum</name>
    <dbReference type="NCBI Taxonomy" id="2175906"/>
    <lineage>
        <taxon>Eukaryota</taxon>
        <taxon>Fungi</taxon>
        <taxon>Dikarya</taxon>
        <taxon>Ascomycota</taxon>
        <taxon>Pezizomycotina</taxon>
        <taxon>Sordariomycetes</taxon>
        <taxon>Hypocreomycetidae</taxon>
        <taxon>Glomerellales</taxon>
        <taxon>Glomerellaceae</taxon>
        <taxon>Colletotrichum</taxon>
        <taxon>Colletotrichum orchidearum species complex</taxon>
    </lineage>
</organism>